<feature type="region of interest" description="Disordered" evidence="1">
    <location>
        <begin position="197"/>
        <end position="217"/>
    </location>
</feature>
<name>A0A224XG88_9HEMI</name>
<accession>A0A224XG88</accession>
<dbReference type="AlphaFoldDB" id="A0A224XG88"/>
<evidence type="ECO:0000313" key="3">
    <source>
        <dbReference type="EMBL" id="JAW11495.1"/>
    </source>
</evidence>
<evidence type="ECO:0000256" key="2">
    <source>
        <dbReference type="SAM" id="SignalP"/>
    </source>
</evidence>
<sequence>MRIWEVWVCVMTAAVLGVMGGSGGGASGGGSLESADLAWLLVQESPSSQPQTGAQVSVRRITPKSVFLAPTFTSCSEGYRQDSLGRCVKVVKVNPSAQWDFFLHKLNSMYGPPEPNSKPNTGPFRLPIPLATESPTTTTTTIRTTTTTELPISSTITEQSLSTTVLSTTTEEPTTDAPFLIVVANTTEQPTTVITETTSTTIPNTPPITSTTNEPTSDITTTLCDDCEEATTTFTITTPSTIPAPLKTTIIFPESNRNKRPSSSLVRFPESQQQSPYWWPHSWEHRLWQPPPAYYPPRQSAYRGHREARPAWQH</sequence>
<organism evidence="3">
    <name type="scientific">Panstrongylus lignarius</name>
    <dbReference type="NCBI Taxonomy" id="156445"/>
    <lineage>
        <taxon>Eukaryota</taxon>
        <taxon>Metazoa</taxon>
        <taxon>Ecdysozoa</taxon>
        <taxon>Arthropoda</taxon>
        <taxon>Hexapoda</taxon>
        <taxon>Insecta</taxon>
        <taxon>Pterygota</taxon>
        <taxon>Neoptera</taxon>
        <taxon>Paraneoptera</taxon>
        <taxon>Hemiptera</taxon>
        <taxon>Heteroptera</taxon>
        <taxon>Panheteroptera</taxon>
        <taxon>Cimicomorpha</taxon>
        <taxon>Reduviidae</taxon>
        <taxon>Triatominae</taxon>
        <taxon>Panstrongylus</taxon>
    </lineage>
</organism>
<dbReference type="EMBL" id="GFTR01004931">
    <property type="protein sequence ID" value="JAW11495.1"/>
    <property type="molecule type" value="Transcribed_RNA"/>
</dbReference>
<feature type="chain" id="PRO_5013144058" evidence="2">
    <location>
        <begin position="21"/>
        <end position="314"/>
    </location>
</feature>
<feature type="signal peptide" evidence="2">
    <location>
        <begin position="1"/>
        <end position="20"/>
    </location>
</feature>
<evidence type="ECO:0000256" key="1">
    <source>
        <dbReference type="SAM" id="MobiDB-lite"/>
    </source>
</evidence>
<keyword evidence="2" id="KW-0732">Signal</keyword>
<proteinExistence type="predicted"/>
<reference evidence="3" key="1">
    <citation type="journal article" date="2018" name="PLoS Negl. Trop. Dis.">
        <title>An insight into the salivary gland and fat body transcriptome of Panstrongylus lignarius (Hemiptera: Heteroptera), the main vector of Chagas disease in Peru.</title>
        <authorList>
            <person name="Nevoa J.C."/>
            <person name="Mendes M.T."/>
            <person name="da Silva M.V."/>
            <person name="Soares S.C."/>
            <person name="Oliveira C.J.F."/>
            <person name="Ribeiro J.M.C."/>
        </authorList>
    </citation>
    <scope>NUCLEOTIDE SEQUENCE</scope>
</reference>
<protein>
    <submittedName>
        <fullName evidence="3">Putative conserved secreted protein</fullName>
    </submittedName>
</protein>